<sequence>MQRTEERRRASTDALDPGQQAELGQYFTPGRVADFMASLPRSPKEGTVRILDPGAGVGSLTASMVARIIQDRPGLPISITVCEIDQNLHATLYETLQDCVNTARDSGSHVEVKLVRENFIVWASSPASLFGGDEKEFDLVIMNPPYRKLARNSKDRKLTQSVTTDASNAYTAFLSLGAHLLAPSGQMVAITPRSFTNGPYFRVFRKYFLNRVQLDHVHIFEARNKIFADTFVLQENVIFSVTRKTAAHGEGIVTISSSSGQEDNPEKRIVPYEEVVHPGDSESFIHLGIGGEEPRAASLFDSVPCTLSEIGMQVSTGRVVDFRSRTHLRKEPEEDTIPLIYPLHMHDSLIRWPLIGAKKSNAIVLNAETDKLTFPSGFYVVVKRLSSKEEKRRVVAAVFDPTEVPSGRIGFENHVNVFHQNGEGLANEVAKGLCLWLNSSTVDWAIRQFSGHTQVNATDLRSLRYPSVEQLSAIGRSWDQDVWLDQSKIDELVENYLQPGGVETRMTKQVDADASQTPEIKKVSESRQLLRLLNFDDERCNERSALVLLALLNLGKNAEWRNSERPMLRTVQIMSWLRENYGKDYAANTRETIRRFTLHQFVEAGLVVQNPDRPDRPINSPKWCYQITPAAFSLIATFTQDGFQEKLESYLEELPGLKKIYARERDMVKIPLQFNKESKKVLFSPGGQNPLLVQTAQEFCGRYTPNGELLYAGDAKTKWATFEREKLAALGVEVDSHGKMPDLVVYLREKNWLVLIEVASSHGPVDSKRYGELSKLFEGASAGLVFISAFPTRVEFRKYARDIAWETDVWCADSPDHLIHFNGTRFLGPYNNQENCSENQGSHPR</sequence>
<evidence type="ECO:0000259" key="10">
    <source>
        <dbReference type="Pfam" id="PF07669"/>
    </source>
</evidence>
<evidence type="ECO:0000313" key="13">
    <source>
        <dbReference type="Proteomes" id="UP000187851"/>
    </source>
</evidence>
<evidence type="ECO:0000256" key="7">
    <source>
        <dbReference type="ARBA" id="ARBA00047942"/>
    </source>
</evidence>
<dbReference type="Gene3D" id="3.40.50.150">
    <property type="entry name" value="Vaccinia Virus protein VP39"/>
    <property type="match status" value="1"/>
</dbReference>
<dbReference type="InterPro" id="IPR050953">
    <property type="entry name" value="N4_N6_ade-DNA_methylase"/>
</dbReference>
<organism evidence="12 13">
    <name type="scientific">Streptomyces autolyticus</name>
    <dbReference type="NCBI Taxonomy" id="75293"/>
    <lineage>
        <taxon>Bacteria</taxon>
        <taxon>Bacillati</taxon>
        <taxon>Actinomycetota</taxon>
        <taxon>Actinomycetes</taxon>
        <taxon>Kitasatosporales</taxon>
        <taxon>Streptomycetaceae</taxon>
        <taxon>Streptomyces</taxon>
    </lineage>
</organism>
<evidence type="ECO:0000256" key="8">
    <source>
        <dbReference type="SAM" id="MobiDB-lite"/>
    </source>
</evidence>
<reference evidence="12 13" key="1">
    <citation type="journal article" date="2017" name="J. Biotechnol.">
        <title>The complete genome sequence of Streptomyces autolyticus CGMCC 0516, the producer of geldanamycin, autolytimycin, reblastatin and elaiophylin.</title>
        <authorList>
            <person name="Yin M."/>
            <person name="Jiang M."/>
            <person name="Ren Z."/>
            <person name="Dong Y."/>
            <person name="Lu T."/>
        </authorList>
    </citation>
    <scope>NUCLEOTIDE SEQUENCE [LARGE SCALE GENOMIC DNA]</scope>
    <source>
        <strain evidence="12 13">CGMCC0516</strain>
    </source>
</reference>
<dbReference type="InterPro" id="IPR011639">
    <property type="entry name" value="MethylTrfase_TaqI-like_dom"/>
</dbReference>
<evidence type="ECO:0000256" key="1">
    <source>
        <dbReference type="ARBA" id="ARBA00011900"/>
    </source>
</evidence>
<evidence type="ECO:0000256" key="2">
    <source>
        <dbReference type="ARBA" id="ARBA00022603"/>
    </source>
</evidence>
<keyword evidence="13" id="KW-1185">Reference proteome</keyword>
<proteinExistence type="predicted"/>
<dbReference type="Gene3D" id="3.40.1350.80">
    <property type="match status" value="1"/>
</dbReference>
<dbReference type="PRINTS" id="PR00507">
    <property type="entry name" value="N12N6MTFRASE"/>
</dbReference>
<keyword evidence="4" id="KW-0949">S-adenosyl-L-methionine</keyword>
<keyword evidence="6" id="KW-0238">DNA-binding</keyword>
<evidence type="ECO:0000259" key="9">
    <source>
        <dbReference type="Pfam" id="PF06616"/>
    </source>
</evidence>
<gene>
    <name evidence="12" type="ORF">BV401_22490</name>
</gene>
<dbReference type="InterPro" id="IPR041963">
    <property type="entry name" value="BsuBI/PstI_C_sf"/>
</dbReference>
<protein>
    <recommendedName>
        <fullName evidence="1">site-specific DNA-methyltransferase (adenine-specific)</fullName>
        <ecNumber evidence="1">2.1.1.72</ecNumber>
    </recommendedName>
</protein>
<dbReference type="Pfam" id="PF07669">
    <property type="entry name" value="Eco57I"/>
    <property type="match status" value="1"/>
</dbReference>
<evidence type="ECO:0000256" key="6">
    <source>
        <dbReference type="ARBA" id="ARBA00023125"/>
    </source>
</evidence>
<evidence type="ECO:0000256" key="4">
    <source>
        <dbReference type="ARBA" id="ARBA00022691"/>
    </source>
</evidence>
<dbReference type="InterPro" id="IPR029063">
    <property type="entry name" value="SAM-dependent_MTases_sf"/>
</dbReference>
<dbReference type="InterPro" id="IPR041962">
    <property type="entry name" value="BsuBI/PstI_N_sf"/>
</dbReference>
<dbReference type="EC" id="2.1.1.72" evidence="1"/>
<dbReference type="InterPro" id="IPR041454">
    <property type="entry name" value="BsuBI/PstI_N"/>
</dbReference>
<dbReference type="Pfam" id="PF17728">
    <property type="entry name" value="BsuBI_PstI_RE_N"/>
    <property type="match status" value="1"/>
</dbReference>
<dbReference type="Proteomes" id="UP000187851">
    <property type="component" value="Chromosome"/>
</dbReference>
<name>A0ABM6HQG7_9ACTN</name>
<dbReference type="PANTHER" id="PTHR33841">
    <property type="entry name" value="DNA METHYLTRANSFERASE YEEA-RELATED"/>
    <property type="match status" value="1"/>
</dbReference>
<evidence type="ECO:0000259" key="11">
    <source>
        <dbReference type="Pfam" id="PF17728"/>
    </source>
</evidence>
<dbReference type="InterPro" id="IPR009528">
    <property type="entry name" value="Restrct_endonuc_II_BsuBI_C"/>
</dbReference>
<dbReference type="EMBL" id="CP019458">
    <property type="protein sequence ID" value="AQA16402.1"/>
    <property type="molecule type" value="Genomic_DNA"/>
</dbReference>
<feature type="compositionally biased region" description="Basic and acidic residues" evidence="8">
    <location>
        <begin position="1"/>
        <end position="11"/>
    </location>
</feature>
<dbReference type="PROSITE" id="PS00092">
    <property type="entry name" value="N6_MTASE"/>
    <property type="match status" value="1"/>
</dbReference>
<feature type="region of interest" description="Disordered" evidence="8">
    <location>
        <begin position="1"/>
        <end position="21"/>
    </location>
</feature>
<dbReference type="SUPFAM" id="SSF53335">
    <property type="entry name" value="S-adenosyl-L-methionine-dependent methyltransferases"/>
    <property type="match status" value="1"/>
</dbReference>
<keyword evidence="2" id="KW-0489">Methyltransferase</keyword>
<dbReference type="Pfam" id="PF06616">
    <property type="entry name" value="BsuBI_PstI_RE"/>
    <property type="match status" value="1"/>
</dbReference>
<accession>A0ABM6HQG7</accession>
<feature type="domain" description="Type II methyltransferase M.TaqI-like" evidence="10">
    <location>
        <begin position="112"/>
        <end position="227"/>
    </location>
</feature>
<evidence type="ECO:0000313" key="12">
    <source>
        <dbReference type="EMBL" id="AQA16402.1"/>
    </source>
</evidence>
<feature type="domain" description="BsuBI/PstI restriction endonuclease HTH" evidence="11">
    <location>
        <begin position="521"/>
        <end position="657"/>
    </location>
</feature>
<keyword evidence="5" id="KW-0680">Restriction system</keyword>
<keyword evidence="3" id="KW-0808">Transferase</keyword>
<dbReference type="Gene3D" id="1.10.10.1820">
    <property type="entry name" value="BsuBI/PstI restriction endonuclease-like"/>
    <property type="match status" value="1"/>
</dbReference>
<comment type="catalytic activity">
    <reaction evidence="7">
        <text>a 2'-deoxyadenosine in DNA + S-adenosyl-L-methionine = an N(6)-methyl-2'-deoxyadenosine in DNA + S-adenosyl-L-homocysteine + H(+)</text>
        <dbReference type="Rhea" id="RHEA:15197"/>
        <dbReference type="Rhea" id="RHEA-COMP:12418"/>
        <dbReference type="Rhea" id="RHEA-COMP:12419"/>
        <dbReference type="ChEBI" id="CHEBI:15378"/>
        <dbReference type="ChEBI" id="CHEBI:57856"/>
        <dbReference type="ChEBI" id="CHEBI:59789"/>
        <dbReference type="ChEBI" id="CHEBI:90615"/>
        <dbReference type="ChEBI" id="CHEBI:90616"/>
        <dbReference type="EC" id="2.1.1.72"/>
    </reaction>
</comment>
<evidence type="ECO:0000256" key="5">
    <source>
        <dbReference type="ARBA" id="ARBA00022747"/>
    </source>
</evidence>
<dbReference type="InterPro" id="IPR002052">
    <property type="entry name" value="DNA_methylase_N6_adenine_CS"/>
</dbReference>
<feature type="domain" description="BsuBI/PstI restriction endonuclease" evidence="9">
    <location>
        <begin position="677"/>
        <end position="823"/>
    </location>
</feature>
<evidence type="ECO:0000256" key="3">
    <source>
        <dbReference type="ARBA" id="ARBA00022679"/>
    </source>
</evidence>
<dbReference type="PANTHER" id="PTHR33841:SF6">
    <property type="entry name" value="TYPE II METHYLTRANSFERASE M.HINDII"/>
    <property type="match status" value="1"/>
</dbReference>